<comment type="caution">
    <text evidence="1">The sequence shown here is derived from an EMBL/GenBank/DDBJ whole genome shotgun (WGS) entry which is preliminary data.</text>
</comment>
<sequence>MARHTPSGRLVAVKNTNLDECTEEELLQLMKVYTRGRQWGKVAAARKGSEQSPGWKETSGIPILRVCTSCLDFTLLH</sequence>
<keyword evidence="2" id="KW-1185">Reference proteome</keyword>
<gene>
    <name evidence="1" type="ORF">HF521_000887</name>
</gene>
<accession>A0A8T0C0J8</accession>
<dbReference type="AlphaFoldDB" id="A0A8T0C0J8"/>
<reference evidence="1" key="1">
    <citation type="submission" date="2020-08" db="EMBL/GenBank/DDBJ databases">
        <title>Chromosome-level assembly of Southern catfish (Silurus meridionalis) provides insights into visual adaptation to the nocturnal and benthic lifestyles.</title>
        <authorList>
            <person name="Zhang Y."/>
            <person name="Wang D."/>
            <person name="Peng Z."/>
        </authorList>
    </citation>
    <scope>NUCLEOTIDE SEQUENCE</scope>
    <source>
        <strain evidence="1">SWU-2019-XX</strain>
        <tissue evidence="1">Muscle</tissue>
    </source>
</reference>
<evidence type="ECO:0000313" key="2">
    <source>
        <dbReference type="Proteomes" id="UP000606274"/>
    </source>
</evidence>
<dbReference type="Gene3D" id="3.30.200.20">
    <property type="entry name" value="Phosphorylase Kinase, domain 1"/>
    <property type="match status" value="1"/>
</dbReference>
<protein>
    <submittedName>
        <fullName evidence="1">Uncharacterized protein</fullName>
    </submittedName>
</protein>
<name>A0A8T0C0J8_SILME</name>
<organism evidence="1 2">
    <name type="scientific">Silurus meridionalis</name>
    <name type="common">Southern catfish</name>
    <name type="synonym">Silurus soldatovi meridionalis</name>
    <dbReference type="NCBI Taxonomy" id="175797"/>
    <lineage>
        <taxon>Eukaryota</taxon>
        <taxon>Metazoa</taxon>
        <taxon>Chordata</taxon>
        <taxon>Craniata</taxon>
        <taxon>Vertebrata</taxon>
        <taxon>Euteleostomi</taxon>
        <taxon>Actinopterygii</taxon>
        <taxon>Neopterygii</taxon>
        <taxon>Teleostei</taxon>
        <taxon>Ostariophysi</taxon>
        <taxon>Siluriformes</taxon>
        <taxon>Siluridae</taxon>
        <taxon>Silurus</taxon>
    </lineage>
</organism>
<dbReference type="EMBL" id="JABFDY010000001">
    <property type="protein sequence ID" value="KAF7711876.1"/>
    <property type="molecule type" value="Genomic_DNA"/>
</dbReference>
<dbReference type="Proteomes" id="UP000606274">
    <property type="component" value="Unassembled WGS sequence"/>
</dbReference>
<evidence type="ECO:0000313" key="1">
    <source>
        <dbReference type="EMBL" id="KAF7711876.1"/>
    </source>
</evidence>
<proteinExistence type="predicted"/>